<dbReference type="RefSeq" id="WP_094035871.1">
    <property type="nucleotide sequence ID" value="NZ_CP022540.1"/>
</dbReference>
<dbReference type="EMBL" id="CP022540">
    <property type="protein sequence ID" value="ASP22039.1"/>
    <property type="molecule type" value="Genomic_DNA"/>
</dbReference>
<feature type="signal peptide" evidence="1">
    <location>
        <begin position="1"/>
        <end position="21"/>
    </location>
</feature>
<dbReference type="KEGG" id="aht:ANTHELSMS3_03408"/>
<organism evidence="2 3">
    <name type="scientific">Antarctobacter heliothermus</name>
    <dbReference type="NCBI Taxonomy" id="74033"/>
    <lineage>
        <taxon>Bacteria</taxon>
        <taxon>Pseudomonadati</taxon>
        <taxon>Pseudomonadota</taxon>
        <taxon>Alphaproteobacteria</taxon>
        <taxon>Rhodobacterales</taxon>
        <taxon>Roseobacteraceae</taxon>
        <taxon>Antarctobacter</taxon>
    </lineage>
</organism>
<dbReference type="AlphaFoldDB" id="A0A222E748"/>
<proteinExistence type="predicted"/>
<sequence length="135" mass="14771">MTLRFIAAATLAFGLAQPAVAQDMIDAAAMADYITGKAYQGINPETNEPVASVVYHADGTSTLWMAGPDGTTPKDEPGSYRIENNTYCTRYLNFRDNSENCFTLEDIGDGKTQAYYTDGRTALILSPIEIPDRFK</sequence>
<evidence type="ECO:0000313" key="2">
    <source>
        <dbReference type="EMBL" id="ASP22039.1"/>
    </source>
</evidence>
<keyword evidence="1" id="KW-0732">Signal</keyword>
<protein>
    <submittedName>
        <fullName evidence="2">Uncharacterized protein</fullName>
    </submittedName>
</protein>
<evidence type="ECO:0000256" key="1">
    <source>
        <dbReference type="SAM" id="SignalP"/>
    </source>
</evidence>
<gene>
    <name evidence="2" type="ORF">ANTHELSMS3_03408</name>
</gene>
<reference evidence="2 3" key="1">
    <citation type="submission" date="2017-07" db="EMBL/GenBank/DDBJ databases">
        <title>Genome Sequence of Antarctobacter heliothermus Strain SMS3 Isolated from a culture of the Diatom Skeletonema marinoi.</title>
        <authorList>
            <person name="Topel M."/>
            <person name="Pinder M.I.M."/>
            <person name="Johansson O.N."/>
            <person name="Kourtchenko O."/>
            <person name="Godhe A."/>
            <person name="Clarke A.K."/>
        </authorList>
    </citation>
    <scope>NUCLEOTIDE SEQUENCE [LARGE SCALE GENOMIC DNA]</scope>
    <source>
        <strain evidence="2 3">SMS3</strain>
    </source>
</reference>
<accession>A0A222E748</accession>
<dbReference type="Proteomes" id="UP000203589">
    <property type="component" value="Chromosome"/>
</dbReference>
<name>A0A222E748_9RHOB</name>
<evidence type="ECO:0000313" key="3">
    <source>
        <dbReference type="Proteomes" id="UP000203589"/>
    </source>
</evidence>
<keyword evidence="3" id="KW-1185">Reference proteome</keyword>
<feature type="chain" id="PRO_5012217300" evidence="1">
    <location>
        <begin position="22"/>
        <end position="135"/>
    </location>
</feature>
<dbReference type="OrthoDB" id="7851149at2"/>